<organism evidence="2 3">
    <name type="scientific">Streptomyces achromogenes</name>
    <dbReference type="NCBI Taxonomy" id="67255"/>
    <lineage>
        <taxon>Bacteria</taxon>
        <taxon>Bacillati</taxon>
        <taxon>Actinomycetota</taxon>
        <taxon>Actinomycetes</taxon>
        <taxon>Kitasatosporales</taxon>
        <taxon>Streptomycetaceae</taxon>
        <taxon>Streptomyces</taxon>
    </lineage>
</organism>
<gene>
    <name evidence="2" type="ORF">OG350_34760</name>
</gene>
<protein>
    <submittedName>
        <fullName evidence="2">Uncharacterized protein</fullName>
    </submittedName>
</protein>
<evidence type="ECO:0000313" key="2">
    <source>
        <dbReference type="EMBL" id="WTQ85146.1"/>
    </source>
</evidence>
<reference evidence="2 3" key="1">
    <citation type="submission" date="2022-10" db="EMBL/GenBank/DDBJ databases">
        <title>The complete genomes of actinobacterial strains from the NBC collection.</title>
        <authorList>
            <person name="Joergensen T.S."/>
            <person name="Alvarez Arevalo M."/>
            <person name="Sterndorff E.B."/>
            <person name="Faurdal D."/>
            <person name="Vuksanovic O."/>
            <person name="Mourched A.-S."/>
            <person name="Charusanti P."/>
            <person name="Shaw S."/>
            <person name="Blin K."/>
            <person name="Weber T."/>
        </authorList>
    </citation>
    <scope>NUCLEOTIDE SEQUENCE [LARGE SCALE GENOMIC DNA]</scope>
    <source>
        <strain evidence="2 3">NBC_00156</strain>
    </source>
</reference>
<dbReference type="RefSeq" id="WP_405453409.1">
    <property type="nucleotide sequence ID" value="NZ_CP108164.1"/>
</dbReference>
<dbReference type="GeneID" id="97285715"/>
<keyword evidence="3" id="KW-1185">Reference proteome</keyword>
<feature type="region of interest" description="Disordered" evidence="1">
    <location>
        <begin position="1"/>
        <end position="66"/>
    </location>
</feature>
<feature type="compositionally biased region" description="Low complexity" evidence="1">
    <location>
        <begin position="33"/>
        <end position="44"/>
    </location>
</feature>
<dbReference type="Proteomes" id="UP001622557">
    <property type="component" value="Chromosome"/>
</dbReference>
<dbReference type="EMBL" id="CP108164">
    <property type="protein sequence ID" value="WTQ85146.1"/>
    <property type="molecule type" value="Genomic_DNA"/>
</dbReference>
<name>A0ABZ1L0F7_STRAH</name>
<sequence length="66" mass="7153">MDDWRALHGIPGYPQADGLRPHRLTDAPDTSVRATARATLGALTGDKEARPVRSTPEHGLGQHPPY</sequence>
<accession>A0ABZ1L0F7</accession>
<evidence type="ECO:0000256" key="1">
    <source>
        <dbReference type="SAM" id="MobiDB-lite"/>
    </source>
</evidence>
<evidence type="ECO:0000313" key="3">
    <source>
        <dbReference type="Proteomes" id="UP001622557"/>
    </source>
</evidence>
<proteinExistence type="predicted"/>